<dbReference type="PANTHER" id="PTHR42923">
    <property type="entry name" value="PROTOPORPHYRINOGEN OXIDASE"/>
    <property type="match status" value="1"/>
</dbReference>
<evidence type="ECO:0000313" key="3">
    <source>
        <dbReference type="Proteomes" id="UP000186132"/>
    </source>
</evidence>
<proteinExistence type="predicted"/>
<dbReference type="Pfam" id="PF01593">
    <property type="entry name" value="Amino_oxidase"/>
    <property type="match status" value="1"/>
</dbReference>
<dbReference type="PANTHER" id="PTHR42923:SF17">
    <property type="entry name" value="AMINE OXIDASE DOMAIN-CONTAINING PROTEIN"/>
    <property type="match status" value="1"/>
</dbReference>
<gene>
    <name evidence="2" type="ORF">SAMN05443575_0010</name>
</gene>
<evidence type="ECO:0000259" key="1">
    <source>
        <dbReference type="Pfam" id="PF01593"/>
    </source>
</evidence>
<dbReference type="OrthoDB" id="20837at2"/>
<dbReference type="InterPro" id="IPR002937">
    <property type="entry name" value="Amino_oxidase"/>
</dbReference>
<dbReference type="SUPFAM" id="SSF51905">
    <property type="entry name" value="FAD/NAD(P)-binding domain"/>
    <property type="match status" value="1"/>
</dbReference>
<dbReference type="Proteomes" id="UP000186132">
    <property type="component" value="Unassembled WGS sequence"/>
</dbReference>
<feature type="domain" description="Amine oxidase" evidence="1">
    <location>
        <begin position="13"/>
        <end position="286"/>
    </location>
</feature>
<accession>A0A1M5BVJ6</accession>
<dbReference type="AlphaFoldDB" id="A0A1M5BVJ6"/>
<organism evidence="2 3">
    <name type="scientific">Jatrophihabitans endophyticus</name>
    <dbReference type="NCBI Taxonomy" id="1206085"/>
    <lineage>
        <taxon>Bacteria</taxon>
        <taxon>Bacillati</taxon>
        <taxon>Actinomycetota</taxon>
        <taxon>Actinomycetes</taxon>
        <taxon>Jatrophihabitantales</taxon>
        <taxon>Jatrophihabitantaceae</taxon>
        <taxon>Jatrophihabitans</taxon>
    </lineage>
</organism>
<dbReference type="InterPro" id="IPR036188">
    <property type="entry name" value="FAD/NAD-bd_sf"/>
</dbReference>
<dbReference type="RefSeq" id="WP_073384496.1">
    <property type="nucleotide sequence ID" value="NZ_FQVU01000001.1"/>
</dbReference>
<reference evidence="2 3" key="1">
    <citation type="submission" date="2016-11" db="EMBL/GenBank/DDBJ databases">
        <authorList>
            <person name="Jaros S."/>
            <person name="Januszkiewicz K."/>
            <person name="Wedrychowicz H."/>
        </authorList>
    </citation>
    <scope>NUCLEOTIDE SEQUENCE [LARGE SCALE GENOMIC DNA]</scope>
    <source>
        <strain evidence="2 3">DSM 45627</strain>
    </source>
</reference>
<name>A0A1M5BVJ6_9ACTN</name>
<dbReference type="InterPro" id="IPR050464">
    <property type="entry name" value="Zeta_carotene_desat/Oxidored"/>
</dbReference>
<protein>
    <submittedName>
        <fullName evidence="2">Predicted NAD/FAD-binding protein</fullName>
    </submittedName>
</protein>
<sequence>MTRRRIAVIGSGVAGLTAAYVLQRDADVTLYEADDRLGGHADTHDVVGADGVLRNIDTGFIVHNLRTYPMLRRLLGELGVATQESDMSMSISCGGCGLEYAGGRGTSGLLPSVRALRNPRYLRMLTEVTRFHRRAQAVLAGDDEELTVREFLAAGRFTPYFASHFMTPLIAAVWSTAPSRAGDYPAKYLFSFLDNHGMLSVFGAPTWYTVVGGSARYVEKAAKSLTAVQTATPIRTVTRTAAGVEVRDDADTLARFDAAVVATHPHQALDMLSEPTRAERDVLGAIAYTVNPTLLHTDVSVLPRARRAAASWNYSLAGCDTVPTEVQVSYNMNRLQRLDAPQTYVVSLNAEDRVDPAQVIDRMDYEHPVYTTTSVAARGRLPELNDGVLAYAGAYHGWGFHEDGCRSGVDAARSLGVTW</sequence>
<dbReference type="STRING" id="1206085.SAMN05443575_0010"/>
<keyword evidence="3" id="KW-1185">Reference proteome</keyword>
<dbReference type="EMBL" id="FQVU01000001">
    <property type="protein sequence ID" value="SHF46583.1"/>
    <property type="molecule type" value="Genomic_DNA"/>
</dbReference>
<evidence type="ECO:0000313" key="2">
    <source>
        <dbReference type="EMBL" id="SHF46583.1"/>
    </source>
</evidence>
<dbReference type="GO" id="GO:0016491">
    <property type="term" value="F:oxidoreductase activity"/>
    <property type="evidence" value="ECO:0007669"/>
    <property type="project" value="InterPro"/>
</dbReference>
<dbReference type="Gene3D" id="3.50.50.60">
    <property type="entry name" value="FAD/NAD(P)-binding domain"/>
    <property type="match status" value="1"/>
</dbReference>